<dbReference type="GO" id="GO:0017038">
    <property type="term" value="P:protein import"/>
    <property type="evidence" value="ECO:0007669"/>
    <property type="project" value="TreeGrafter"/>
</dbReference>
<dbReference type="Pfam" id="PF01618">
    <property type="entry name" value="MotA_ExbB"/>
    <property type="match status" value="1"/>
</dbReference>
<keyword evidence="3" id="KW-1003">Cell membrane</keyword>
<comment type="similarity">
    <text evidence="8">Belongs to the exbB/tolQ family.</text>
</comment>
<protein>
    <submittedName>
        <fullName evidence="11">Outer membrane transport energization protein ExbB</fullName>
    </submittedName>
</protein>
<dbReference type="STRING" id="755732.Fluta_1106"/>
<feature type="transmembrane region" description="Helical" evidence="9">
    <location>
        <begin position="219"/>
        <end position="240"/>
    </location>
</feature>
<dbReference type="Proteomes" id="UP000007463">
    <property type="component" value="Chromosome"/>
</dbReference>
<feature type="transmembrane region" description="Helical" evidence="9">
    <location>
        <begin position="63"/>
        <end position="84"/>
    </location>
</feature>
<dbReference type="OrthoDB" id="4045at2"/>
<organism evidence="11 12">
    <name type="scientific">Fluviicola taffensis (strain DSM 16823 / NCIMB 13979 / RW262)</name>
    <dbReference type="NCBI Taxonomy" id="755732"/>
    <lineage>
        <taxon>Bacteria</taxon>
        <taxon>Pseudomonadati</taxon>
        <taxon>Bacteroidota</taxon>
        <taxon>Flavobacteriia</taxon>
        <taxon>Flavobacteriales</taxon>
        <taxon>Crocinitomicaceae</taxon>
        <taxon>Fluviicola</taxon>
    </lineage>
</organism>
<proteinExistence type="inferred from homology"/>
<dbReference type="PANTHER" id="PTHR30625:SF15">
    <property type="entry name" value="BIOPOLYMER TRANSPORT PROTEIN EXBB"/>
    <property type="match status" value="1"/>
</dbReference>
<evidence type="ECO:0000256" key="4">
    <source>
        <dbReference type="ARBA" id="ARBA00022692"/>
    </source>
</evidence>
<evidence type="ECO:0000256" key="8">
    <source>
        <dbReference type="RuleBase" id="RU004057"/>
    </source>
</evidence>
<evidence type="ECO:0000313" key="11">
    <source>
        <dbReference type="EMBL" id="AEA43103.1"/>
    </source>
</evidence>
<dbReference type="GO" id="GO:0005886">
    <property type="term" value="C:plasma membrane"/>
    <property type="evidence" value="ECO:0007669"/>
    <property type="project" value="UniProtKB-SubCell"/>
</dbReference>
<evidence type="ECO:0000256" key="5">
    <source>
        <dbReference type="ARBA" id="ARBA00022927"/>
    </source>
</evidence>
<dbReference type="RefSeq" id="WP_013685875.1">
    <property type="nucleotide sequence ID" value="NC_015321.1"/>
</dbReference>
<keyword evidence="7 9" id="KW-0472">Membrane</keyword>
<evidence type="ECO:0000256" key="3">
    <source>
        <dbReference type="ARBA" id="ARBA00022475"/>
    </source>
</evidence>
<keyword evidence="6 9" id="KW-1133">Transmembrane helix</keyword>
<evidence type="ECO:0000256" key="1">
    <source>
        <dbReference type="ARBA" id="ARBA00004651"/>
    </source>
</evidence>
<feature type="domain" description="MotA/TolQ/ExbB proton channel" evidence="10">
    <location>
        <begin position="124"/>
        <end position="252"/>
    </location>
</feature>
<feature type="transmembrane region" description="Helical" evidence="9">
    <location>
        <begin position="173"/>
        <end position="199"/>
    </location>
</feature>
<dbReference type="AlphaFoldDB" id="F2IAG7"/>
<reference evidence="12" key="2">
    <citation type="submission" date="2011-02" db="EMBL/GenBank/DDBJ databases">
        <title>The complete genome of Fluviicola taffensis DSM 16823.</title>
        <authorList>
            <consortium name="US DOE Joint Genome Institute (JGI-PGF)"/>
            <person name="Lucas S."/>
            <person name="Copeland A."/>
            <person name="Lapidus A."/>
            <person name="Bruce D."/>
            <person name="Goodwin L."/>
            <person name="Pitluck S."/>
            <person name="Kyrpides N."/>
            <person name="Mavromatis K."/>
            <person name="Ivanova N."/>
            <person name="Mikhailova N."/>
            <person name="Pagani I."/>
            <person name="Chertkov O."/>
            <person name="Detter J.C."/>
            <person name="Han C."/>
            <person name="Tapia R."/>
            <person name="Land M."/>
            <person name="Hauser L."/>
            <person name="Markowitz V."/>
            <person name="Cheng J.-F."/>
            <person name="Hugenholtz P."/>
            <person name="Woyke T."/>
            <person name="Wu D."/>
            <person name="Tindall B."/>
            <person name="Pomrenke H.G."/>
            <person name="Brambilla E."/>
            <person name="Klenk H.-P."/>
            <person name="Eisen J.A."/>
        </authorList>
    </citation>
    <scope>NUCLEOTIDE SEQUENCE [LARGE SCALE GENOMIC DNA]</scope>
    <source>
        <strain evidence="12">DSM 16823 / RW262 / RW262</strain>
    </source>
</reference>
<feature type="transmembrane region" description="Helical" evidence="9">
    <location>
        <begin position="12"/>
        <end position="33"/>
    </location>
</feature>
<dbReference type="eggNOG" id="COG0811">
    <property type="taxonomic scope" value="Bacteria"/>
</dbReference>
<dbReference type="InterPro" id="IPR050790">
    <property type="entry name" value="ExbB/TolQ_transport"/>
</dbReference>
<keyword evidence="4 9" id="KW-0812">Transmembrane</keyword>
<evidence type="ECO:0000259" key="10">
    <source>
        <dbReference type="Pfam" id="PF01618"/>
    </source>
</evidence>
<dbReference type="InterPro" id="IPR002898">
    <property type="entry name" value="MotA_ExbB_proton_chnl"/>
</dbReference>
<name>F2IAG7_FLUTR</name>
<keyword evidence="12" id="KW-1185">Reference proteome</keyword>
<keyword evidence="5 8" id="KW-0653">Protein transport</keyword>
<dbReference type="KEGG" id="fte:Fluta_1106"/>
<dbReference type="EMBL" id="CP002542">
    <property type="protein sequence ID" value="AEA43103.1"/>
    <property type="molecule type" value="Genomic_DNA"/>
</dbReference>
<keyword evidence="2 8" id="KW-0813">Transport</keyword>
<evidence type="ECO:0000256" key="9">
    <source>
        <dbReference type="SAM" id="Phobius"/>
    </source>
</evidence>
<dbReference type="PANTHER" id="PTHR30625">
    <property type="entry name" value="PROTEIN TOLQ"/>
    <property type="match status" value="1"/>
</dbReference>
<evidence type="ECO:0000256" key="6">
    <source>
        <dbReference type="ARBA" id="ARBA00022989"/>
    </source>
</evidence>
<evidence type="ECO:0000313" key="12">
    <source>
        <dbReference type="Proteomes" id="UP000007463"/>
    </source>
</evidence>
<accession>F2IAG7</accession>
<comment type="subcellular location">
    <subcellularLocation>
        <location evidence="1">Cell membrane</location>
        <topology evidence="1">Multi-pass membrane protein</topology>
    </subcellularLocation>
    <subcellularLocation>
        <location evidence="8">Membrane</location>
        <topology evidence="8">Multi-pass membrane protein</topology>
    </subcellularLocation>
</comment>
<reference evidence="11 12" key="1">
    <citation type="journal article" date="2011" name="Stand. Genomic Sci.">
        <title>Complete genome sequence of the gliding freshwater bacterium Fluviicola taffensis type strain (RW262).</title>
        <authorList>
            <person name="Woyke T."/>
            <person name="Chertkov O."/>
            <person name="Lapidus A."/>
            <person name="Nolan M."/>
            <person name="Lucas S."/>
            <person name="Del Rio T.G."/>
            <person name="Tice H."/>
            <person name="Cheng J.F."/>
            <person name="Tapia R."/>
            <person name="Han C."/>
            <person name="Goodwin L."/>
            <person name="Pitluck S."/>
            <person name="Liolios K."/>
            <person name="Pagani I."/>
            <person name="Ivanova N."/>
            <person name="Huntemann M."/>
            <person name="Mavromatis K."/>
            <person name="Mikhailova N."/>
            <person name="Pati A."/>
            <person name="Chen A."/>
            <person name="Palaniappan K."/>
            <person name="Land M."/>
            <person name="Hauser L."/>
            <person name="Brambilla E.M."/>
            <person name="Rohde M."/>
            <person name="Mwirichia R."/>
            <person name="Sikorski J."/>
            <person name="Tindall B.J."/>
            <person name="Goker M."/>
            <person name="Bristow J."/>
            <person name="Eisen J.A."/>
            <person name="Markowitz V."/>
            <person name="Hugenholtz P."/>
            <person name="Klenk H.P."/>
            <person name="Kyrpides N.C."/>
        </authorList>
    </citation>
    <scope>NUCLEOTIDE SEQUENCE [LARGE SCALE GENOMIC DNA]</scope>
    <source>
        <strain evidence="12">DSM 16823 / RW262 / RW262</strain>
    </source>
</reference>
<sequence precursor="true">MSKTKTGGGFSSLVASLSIAIALGIGFLIYYFILGDPSHFVNGDVNEHPIDGNTLGTVYKGGIIVPFLMAVNLIVVIFSIERFISISKTKGRGNINNFVENIKSLMDANDLEGAIEECDKQKGSLANVIRAGLEKYESVKNDSTLDKEQKSEVLKAEIEEAISLELPMMSKNLVVISTCVSVGTLIGLIGTVLGMIKSFQAMGEGTPDTTKLSVGISEALINTFLGIFASTLATVMYNFFNTKIDQMTHAMDEAGFAIVQNFNANN</sequence>
<dbReference type="HOGENOM" id="CLU_053325_4_3_10"/>
<gene>
    <name evidence="11" type="ordered locus">Fluta_1106</name>
</gene>
<evidence type="ECO:0000256" key="2">
    <source>
        <dbReference type="ARBA" id="ARBA00022448"/>
    </source>
</evidence>
<evidence type="ECO:0000256" key="7">
    <source>
        <dbReference type="ARBA" id="ARBA00023136"/>
    </source>
</evidence>